<accession>A0ABU9HCF8</accession>
<dbReference type="Proteomes" id="UP001366060">
    <property type="component" value="Unassembled WGS sequence"/>
</dbReference>
<dbReference type="RefSeq" id="WP_341628113.1">
    <property type="nucleotide sequence ID" value="NZ_JBAKBA010000022.1"/>
</dbReference>
<organism evidence="6 7">
    <name type="scientific">Psychromonas arctica</name>
    <dbReference type="NCBI Taxonomy" id="168275"/>
    <lineage>
        <taxon>Bacteria</taxon>
        <taxon>Pseudomonadati</taxon>
        <taxon>Pseudomonadota</taxon>
        <taxon>Gammaproteobacteria</taxon>
        <taxon>Alteromonadales</taxon>
        <taxon>Psychromonadaceae</taxon>
        <taxon>Psychromonas</taxon>
    </lineage>
</organism>
<dbReference type="PROSITE" id="PS50931">
    <property type="entry name" value="HTH_LYSR"/>
    <property type="match status" value="1"/>
</dbReference>
<dbReference type="InterPro" id="IPR000847">
    <property type="entry name" value="LysR_HTH_N"/>
</dbReference>
<dbReference type="InterPro" id="IPR005119">
    <property type="entry name" value="LysR_subst-bd"/>
</dbReference>
<dbReference type="InterPro" id="IPR058163">
    <property type="entry name" value="LysR-type_TF_proteobact-type"/>
</dbReference>
<reference evidence="6 7" key="1">
    <citation type="submission" date="2024-02" db="EMBL/GenBank/DDBJ databases">
        <title>Bacteria isolated from the canopy kelp, Nereocystis luetkeana.</title>
        <authorList>
            <person name="Pfister C.A."/>
            <person name="Younker I.T."/>
            <person name="Light S.H."/>
        </authorList>
    </citation>
    <scope>NUCLEOTIDE SEQUENCE [LARGE SCALE GENOMIC DNA]</scope>
    <source>
        <strain evidence="6 7">TI.2.07</strain>
    </source>
</reference>
<dbReference type="Gene3D" id="3.40.190.290">
    <property type="match status" value="1"/>
</dbReference>
<dbReference type="SUPFAM" id="SSF46785">
    <property type="entry name" value="Winged helix' DNA-binding domain"/>
    <property type="match status" value="1"/>
</dbReference>
<dbReference type="PANTHER" id="PTHR30537:SF5">
    <property type="entry name" value="HTH-TYPE TRANSCRIPTIONAL ACTIVATOR TTDR-RELATED"/>
    <property type="match status" value="1"/>
</dbReference>
<dbReference type="CDD" id="cd08422">
    <property type="entry name" value="PBP2_CrgA_like"/>
    <property type="match status" value="1"/>
</dbReference>
<comment type="similarity">
    <text evidence="1">Belongs to the LysR transcriptional regulatory family.</text>
</comment>
<gene>
    <name evidence="6" type="ORF">V6255_10510</name>
</gene>
<evidence type="ECO:0000256" key="4">
    <source>
        <dbReference type="ARBA" id="ARBA00023163"/>
    </source>
</evidence>
<evidence type="ECO:0000256" key="1">
    <source>
        <dbReference type="ARBA" id="ARBA00009437"/>
    </source>
</evidence>
<keyword evidence="7" id="KW-1185">Reference proteome</keyword>
<dbReference type="Gene3D" id="1.10.10.10">
    <property type="entry name" value="Winged helix-like DNA-binding domain superfamily/Winged helix DNA-binding domain"/>
    <property type="match status" value="1"/>
</dbReference>
<evidence type="ECO:0000259" key="5">
    <source>
        <dbReference type="PROSITE" id="PS50931"/>
    </source>
</evidence>
<keyword evidence="3" id="KW-0238">DNA-binding</keyword>
<dbReference type="SUPFAM" id="SSF53850">
    <property type="entry name" value="Periplasmic binding protein-like II"/>
    <property type="match status" value="1"/>
</dbReference>
<comment type="caution">
    <text evidence="6">The sequence shown here is derived from an EMBL/GenBank/DDBJ whole genome shotgun (WGS) entry which is preliminary data.</text>
</comment>
<dbReference type="Pfam" id="PF00126">
    <property type="entry name" value="HTH_1"/>
    <property type="match status" value="1"/>
</dbReference>
<sequence length="302" mass="34040">MGQMENMALFVRIVEAGGIGKAAAQLDIAKSAVSRRLVELEKQLDTQLLSRTTRQSHLTDAGRIYYQKALTILNDVAELNAQTSGISTNIEGTLKLTAPLSFGLTHLAPIIDEFSQRHTNLCIDIDFSDRHIDLVEEGYELAIRISNLKDSTLKAKRLTSIRHFLCASPDYLKQHGQPTNLDQLSQHRILQYTQNDHHKLHITDPQQKQHQLDVSAKIKANNGDFLKMVAINGQGIVALPLFITHQAITQGQLVPILTDHQLPTLHAYAVYPQTRFLSQRCRLLIDFISEKFAQKPLWDNLQ</sequence>
<evidence type="ECO:0000313" key="6">
    <source>
        <dbReference type="EMBL" id="MEL0659569.1"/>
    </source>
</evidence>
<keyword evidence="2" id="KW-0805">Transcription regulation</keyword>
<feature type="domain" description="HTH lysR-type" evidence="5">
    <location>
        <begin position="4"/>
        <end position="59"/>
    </location>
</feature>
<proteinExistence type="inferred from homology"/>
<protein>
    <submittedName>
        <fullName evidence="6">LysR family transcriptional regulator</fullName>
    </submittedName>
</protein>
<name>A0ABU9HCF8_9GAMM</name>
<dbReference type="InterPro" id="IPR036388">
    <property type="entry name" value="WH-like_DNA-bd_sf"/>
</dbReference>
<evidence type="ECO:0000313" key="7">
    <source>
        <dbReference type="Proteomes" id="UP001366060"/>
    </source>
</evidence>
<dbReference type="EMBL" id="JBAKBA010000022">
    <property type="protein sequence ID" value="MEL0659569.1"/>
    <property type="molecule type" value="Genomic_DNA"/>
</dbReference>
<evidence type="ECO:0000256" key="3">
    <source>
        <dbReference type="ARBA" id="ARBA00023125"/>
    </source>
</evidence>
<dbReference type="Pfam" id="PF03466">
    <property type="entry name" value="LysR_substrate"/>
    <property type="match status" value="1"/>
</dbReference>
<dbReference type="InterPro" id="IPR036390">
    <property type="entry name" value="WH_DNA-bd_sf"/>
</dbReference>
<dbReference type="PANTHER" id="PTHR30537">
    <property type="entry name" value="HTH-TYPE TRANSCRIPTIONAL REGULATOR"/>
    <property type="match status" value="1"/>
</dbReference>
<keyword evidence="4" id="KW-0804">Transcription</keyword>
<evidence type="ECO:0000256" key="2">
    <source>
        <dbReference type="ARBA" id="ARBA00023015"/>
    </source>
</evidence>